<dbReference type="EMBL" id="UIDG01000119">
    <property type="protein sequence ID" value="SUS05708.1"/>
    <property type="molecule type" value="Genomic_DNA"/>
</dbReference>
<organism evidence="2">
    <name type="scientific">metagenome</name>
    <dbReference type="NCBI Taxonomy" id="256318"/>
    <lineage>
        <taxon>unclassified sequences</taxon>
        <taxon>metagenomes</taxon>
    </lineage>
</organism>
<feature type="region of interest" description="Disordered" evidence="1">
    <location>
        <begin position="14"/>
        <end position="33"/>
    </location>
</feature>
<gene>
    <name evidence="2" type="ORF">DF3PB_2050003</name>
</gene>
<sequence length="56" mass="6522">MQYGQSAFDLTRSYGRLHSARNPPDASTRHSLDQQSDWRLMVAAWVRRLRPPPFPP</sequence>
<name>A0A380TBD2_9ZZZZ</name>
<reference evidence="2" key="1">
    <citation type="submission" date="2018-07" db="EMBL/GenBank/DDBJ databases">
        <authorList>
            <person name="Quirk P.G."/>
            <person name="Krulwich T.A."/>
        </authorList>
    </citation>
    <scope>NUCLEOTIDE SEQUENCE</scope>
</reference>
<protein>
    <submittedName>
        <fullName evidence="2">Uncharacterized protein</fullName>
    </submittedName>
</protein>
<accession>A0A380TBD2</accession>
<evidence type="ECO:0000313" key="2">
    <source>
        <dbReference type="EMBL" id="SUS05708.1"/>
    </source>
</evidence>
<evidence type="ECO:0000256" key="1">
    <source>
        <dbReference type="SAM" id="MobiDB-lite"/>
    </source>
</evidence>
<dbReference type="AlphaFoldDB" id="A0A380TBD2"/>
<proteinExistence type="predicted"/>